<name>A0A1G7Q6P4_9EURY</name>
<dbReference type="GO" id="GO:0006741">
    <property type="term" value="P:NADP+ biosynthetic process"/>
    <property type="evidence" value="ECO:0007669"/>
    <property type="project" value="TreeGrafter"/>
</dbReference>
<dbReference type="PANTHER" id="PTHR20275">
    <property type="entry name" value="NAD KINASE"/>
    <property type="match status" value="1"/>
</dbReference>
<dbReference type="PANTHER" id="PTHR20275:SF0">
    <property type="entry name" value="NAD KINASE"/>
    <property type="match status" value="1"/>
</dbReference>
<dbReference type="InterPro" id="IPR016064">
    <property type="entry name" value="NAD/diacylglycerol_kinase_sf"/>
</dbReference>
<dbReference type="InterPro" id="IPR017437">
    <property type="entry name" value="ATP-NAD_kinase_PpnK-typ_C"/>
</dbReference>
<protein>
    <submittedName>
        <fullName evidence="1">NAD+ kinase</fullName>
    </submittedName>
</protein>
<dbReference type="AlphaFoldDB" id="A0A1G7Q6P4"/>
<evidence type="ECO:0000313" key="2">
    <source>
        <dbReference type="Proteomes" id="UP000199076"/>
    </source>
</evidence>
<dbReference type="STRING" id="660518.SAMN05216218_1129"/>
<proteinExistence type="predicted"/>
<evidence type="ECO:0000313" key="1">
    <source>
        <dbReference type="EMBL" id="SDF94125.1"/>
    </source>
</evidence>
<sequence>MSDPAERATVGVVGERSADRVSDAVTAAGGTPEIGDPDTVLATEPDALVTAGEDALFALAARSELPETPVLPVEVGCGVRSVPRSRVEGAMDTLVAGAGQVDSYPVLGVHVGDARRARALADVTLLTAEPARISEYAVATDGTTVAQFRADGVVVATPAGSHGYARRVDAPVVAHDTGVAAVAPIAPFATDDDHWILDIDTVSLRVERDEVPVELLADDRRVDEIDPGVPVSLSVVDTLSVLSLPESSHPYTDPR</sequence>
<dbReference type="Pfam" id="PF20143">
    <property type="entry name" value="NAD_kinase_C"/>
    <property type="match status" value="1"/>
</dbReference>
<gene>
    <name evidence="1" type="ORF">SAMN05216218_1129</name>
</gene>
<dbReference type="GO" id="GO:0003951">
    <property type="term" value="F:NAD+ kinase activity"/>
    <property type="evidence" value="ECO:0007669"/>
    <property type="project" value="InterPro"/>
</dbReference>
<dbReference type="RefSeq" id="WP_092693751.1">
    <property type="nucleotide sequence ID" value="NZ_FNBK01000012.1"/>
</dbReference>
<organism evidence="1 2">
    <name type="scientific">Halorientalis regularis</name>
    <dbReference type="NCBI Taxonomy" id="660518"/>
    <lineage>
        <taxon>Archaea</taxon>
        <taxon>Methanobacteriati</taxon>
        <taxon>Methanobacteriota</taxon>
        <taxon>Stenosarchaea group</taxon>
        <taxon>Halobacteria</taxon>
        <taxon>Halobacteriales</taxon>
        <taxon>Haloarculaceae</taxon>
        <taxon>Halorientalis</taxon>
    </lineage>
</organism>
<reference evidence="2" key="1">
    <citation type="submission" date="2016-10" db="EMBL/GenBank/DDBJ databases">
        <authorList>
            <person name="Varghese N."/>
            <person name="Submissions S."/>
        </authorList>
    </citation>
    <scope>NUCLEOTIDE SEQUENCE [LARGE SCALE GENOMIC DNA]</scope>
    <source>
        <strain evidence="2">IBRC-M 10760</strain>
    </source>
</reference>
<dbReference type="Gene3D" id="2.60.200.30">
    <property type="entry name" value="Probable inorganic polyphosphate/atp-NAD kinase, domain 2"/>
    <property type="match status" value="1"/>
</dbReference>
<dbReference type="GO" id="GO:0019674">
    <property type="term" value="P:NAD+ metabolic process"/>
    <property type="evidence" value="ECO:0007669"/>
    <property type="project" value="InterPro"/>
</dbReference>
<keyword evidence="2" id="KW-1185">Reference proteome</keyword>
<dbReference type="SUPFAM" id="SSF111331">
    <property type="entry name" value="NAD kinase/diacylglycerol kinase-like"/>
    <property type="match status" value="1"/>
</dbReference>
<keyword evidence="1" id="KW-0418">Kinase</keyword>
<keyword evidence="1" id="KW-0808">Transferase</keyword>
<dbReference type="OrthoDB" id="170401at2157"/>
<dbReference type="EMBL" id="FNBK01000012">
    <property type="protein sequence ID" value="SDF94125.1"/>
    <property type="molecule type" value="Genomic_DNA"/>
</dbReference>
<accession>A0A1G7Q6P4</accession>
<dbReference type="Proteomes" id="UP000199076">
    <property type="component" value="Unassembled WGS sequence"/>
</dbReference>